<dbReference type="EMBL" id="OV170221">
    <property type="protein sequence ID" value="CAH0713837.1"/>
    <property type="molecule type" value="Genomic_DNA"/>
</dbReference>
<evidence type="ECO:0000256" key="2">
    <source>
        <dbReference type="ARBA" id="ARBA00023242"/>
    </source>
</evidence>
<dbReference type="AlphaFoldDB" id="A0A8J9UHJ4"/>
<dbReference type="GO" id="GO:0043565">
    <property type="term" value="F:sequence-specific DNA binding"/>
    <property type="evidence" value="ECO:0007669"/>
    <property type="project" value="TreeGrafter"/>
</dbReference>
<protein>
    <recommendedName>
        <fullName evidence="6">DNA polymerase V</fullName>
    </recommendedName>
</protein>
<dbReference type="InterPro" id="IPR007015">
    <property type="entry name" value="DNA_pol_V/MYBBP1A"/>
</dbReference>
<dbReference type="PANTHER" id="PTHR13213:SF2">
    <property type="entry name" value="MYB-BINDING PROTEIN 1A"/>
    <property type="match status" value="1"/>
</dbReference>
<reference evidence="4" key="1">
    <citation type="submission" date="2021-12" db="EMBL/GenBank/DDBJ databases">
        <authorList>
            <person name="Martin H S."/>
        </authorList>
    </citation>
    <scope>NUCLEOTIDE SEQUENCE</scope>
</reference>
<dbReference type="OrthoDB" id="342531at2759"/>
<dbReference type="Pfam" id="PF04931">
    <property type="entry name" value="DNA_pol_phi"/>
    <property type="match status" value="1"/>
</dbReference>
<evidence type="ECO:0000313" key="5">
    <source>
        <dbReference type="Proteomes" id="UP000838878"/>
    </source>
</evidence>
<accession>A0A8J9UHJ4</accession>
<sequence>MKGESNTETPQREVTSSLLDAFDLLKSPKDDLKITGGTKIIARLLENKNEKDLQYALKRLIRSLGANVLEMRLGYFATLVRLIPKFEEISVVQLLELVKKELHANASSKSEVGDVALGQILLCGVLFRSGLMVKSTDEEQKQILQLLQTASAKKSYLSTVASVVLLEFINELNEDDFVSIVWSNIKQDYKKDIKEHNLDSLYILLVLSKKFPDKIKLRKLIGVPDILYEDNIPDICEKLMTGVDFSLISHPIYKEIGTQVAKSAQLKLFWSKIDSHLVKHNRNRELVALNLLNTILQNIHDNVEVLPELLSDNFFKLFMDWFKGLQTASKIRNKRDDEDDHKIMIKKQKETLVTFSRALKFPDVNVDIRVATLKKLLFNPGEINFTEITGSTIVKTIIADLDDIGLKKMAKSLKKVLLNTSKKVVKENVERNWYNNERVKAAELISFIVSHEAVRGDTEFKITYMQLLMCFGFFKIGGDESMAVSSDLADSIKTCFYRCFSCKFSNVDSFVAVLTSLSTFISNMMSKSQVKEKLQKQFPKENMDCWNMLNDVCESLEQNDTKSKVDKVFLILLYQLGLFLFSEPSHVNIARSSIIELKSCYEHYNKGKKKKTKKNGESLADEPEWIEVLVEVLLSILSIESSVLRGVVQCVFRLLWEYLTPTAIGQIISVLDPESEANPLRAESESEDEGNDDNINESDDNSEEKEESNEEDESDSEVEEDEVDDMKIPDQLRLAVQRALGSAAMPDDDAESIDADMITEEEGKKLDEALADAFKQFQQDKKKKSKQDRKNKKALSDFRIRVLDLIDIYLEKDPAMDICLSMIAPLTRCLEFCMQDNQLQELENRVRKTIKFLTKIKKFNSTGDITFEILGDFLKSIIDKGDRSHFMYQALGDIITYSSIFIIHCSQKLEMKSKSPKKQKRASVIIEIFKDAVENYFNNRSCLLPIIFFHNILQTEWDGKYELLLLVIKNVFNNNVRQFRRNEGLNLIIGFYQALNRSKPSPEEVSSNVNKLEEIFFDTFSEFKSKSDKEVTANFLATLRKLINIIKMFHDNCKISTNLDFKSLYDDLSSFKGTVKSKSKVEATVKQKGVKSKKNKKNKRKLEQVNGDQTEPEAKKSKDSSDSD</sequence>
<organism evidence="4 5">
    <name type="scientific">Brenthis ino</name>
    <name type="common">lesser marbled fritillary</name>
    <dbReference type="NCBI Taxonomy" id="405034"/>
    <lineage>
        <taxon>Eukaryota</taxon>
        <taxon>Metazoa</taxon>
        <taxon>Ecdysozoa</taxon>
        <taxon>Arthropoda</taxon>
        <taxon>Hexapoda</taxon>
        <taxon>Insecta</taxon>
        <taxon>Pterygota</taxon>
        <taxon>Neoptera</taxon>
        <taxon>Endopterygota</taxon>
        <taxon>Lepidoptera</taxon>
        <taxon>Glossata</taxon>
        <taxon>Ditrysia</taxon>
        <taxon>Papilionoidea</taxon>
        <taxon>Nymphalidae</taxon>
        <taxon>Heliconiinae</taxon>
        <taxon>Argynnini</taxon>
        <taxon>Brenthis</taxon>
    </lineage>
</organism>
<keyword evidence="5" id="KW-1185">Reference proteome</keyword>
<feature type="non-terminal residue" evidence="4">
    <location>
        <position position="1124"/>
    </location>
</feature>
<dbReference type="Proteomes" id="UP000838878">
    <property type="component" value="Chromosome 1"/>
</dbReference>
<dbReference type="PANTHER" id="PTHR13213">
    <property type="entry name" value="MYB-BINDING PROTEIN 1A FAMILY MEMBER"/>
    <property type="match status" value="1"/>
</dbReference>
<proteinExistence type="predicted"/>
<keyword evidence="2" id="KW-0539">Nucleus</keyword>
<dbReference type="GO" id="GO:0003714">
    <property type="term" value="F:transcription corepressor activity"/>
    <property type="evidence" value="ECO:0007669"/>
    <property type="project" value="TreeGrafter"/>
</dbReference>
<feature type="compositionally biased region" description="Basic residues" evidence="3">
    <location>
        <begin position="1088"/>
        <end position="1100"/>
    </location>
</feature>
<comment type="subcellular location">
    <subcellularLocation>
        <location evidence="1">Nucleus</location>
    </subcellularLocation>
</comment>
<dbReference type="GO" id="GO:0003723">
    <property type="term" value="F:RNA binding"/>
    <property type="evidence" value="ECO:0007669"/>
    <property type="project" value="TreeGrafter"/>
</dbReference>
<evidence type="ECO:0000256" key="3">
    <source>
        <dbReference type="SAM" id="MobiDB-lite"/>
    </source>
</evidence>
<gene>
    <name evidence="4" type="ORF">BINO364_LOCUS945</name>
</gene>
<feature type="compositionally biased region" description="Basic and acidic residues" evidence="3">
    <location>
        <begin position="1112"/>
        <end position="1124"/>
    </location>
</feature>
<name>A0A8J9UHJ4_9NEOP</name>
<feature type="region of interest" description="Disordered" evidence="3">
    <location>
        <begin position="1082"/>
        <end position="1124"/>
    </location>
</feature>
<dbReference type="GO" id="GO:0005730">
    <property type="term" value="C:nucleolus"/>
    <property type="evidence" value="ECO:0007669"/>
    <property type="project" value="InterPro"/>
</dbReference>
<evidence type="ECO:0000256" key="1">
    <source>
        <dbReference type="ARBA" id="ARBA00004123"/>
    </source>
</evidence>
<feature type="region of interest" description="Disordered" evidence="3">
    <location>
        <begin position="676"/>
        <end position="727"/>
    </location>
</feature>
<evidence type="ECO:0008006" key="6">
    <source>
        <dbReference type="Google" id="ProtNLM"/>
    </source>
</evidence>
<evidence type="ECO:0000313" key="4">
    <source>
        <dbReference type="EMBL" id="CAH0713837.1"/>
    </source>
</evidence>
<feature type="compositionally biased region" description="Acidic residues" evidence="3">
    <location>
        <begin position="685"/>
        <end position="724"/>
    </location>
</feature>